<keyword evidence="7" id="KW-1185">Reference proteome</keyword>
<dbReference type="InterPro" id="IPR038408">
    <property type="entry name" value="GNK2_sf"/>
</dbReference>
<evidence type="ECO:0000313" key="7">
    <source>
        <dbReference type="Proteomes" id="UP000095767"/>
    </source>
</evidence>
<keyword evidence="2" id="KW-0677">Repeat</keyword>
<dbReference type="Gene3D" id="3.30.430.20">
    <property type="entry name" value="Gnk2 domain, C-X8-C-X2-C motif"/>
    <property type="match status" value="1"/>
</dbReference>
<dbReference type="AlphaFoldDB" id="A0A1E5WM88"/>
<evidence type="ECO:0000256" key="3">
    <source>
        <dbReference type="SAM" id="MobiDB-lite"/>
    </source>
</evidence>
<evidence type="ECO:0000313" key="6">
    <source>
        <dbReference type="EMBL" id="OEL38478.1"/>
    </source>
</evidence>
<name>A0A1E5WM88_9POAL</name>
<keyword evidence="1 4" id="KW-0732">Signal</keyword>
<dbReference type="PANTHER" id="PTHR32099:SF104">
    <property type="entry name" value="OS01G0774133 PROTEIN"/>
    <property type="match status" value="1"/>
</dbReference>
<feature type="domain" description="Gnk2-homologous" evidence="5">
    <location>
        <begin position="27"/>
        <end position="129"/>
    </location>
</feature>
<gene>
    <name evidence="6" type="ORF">BAE44_0000504</name>
</gene>
<dbReference type="InterPro" id="IPR002902">
    <property type="entry name" value="GNK2"/>
</dbReference>
<feature type="chain" id="PRO_5009189386" description="Gnk2-homologous domain-containing protein" evidence="4">
    <location>
        <begin position="20"/>
        <end position="328"/>
    </location>
</feature>
<evidence type="ECO:0000259" key="5">
    <source>
        <dbReference type="PROSITE" id="PS51473"/>
    </source>
</evidence>
<accession>A0A1E5WM88</accession>
<feature type="region of interest" description="Disordered" evidence="3">
    <location>
        <begin position="240"/>
        <end position="262"/>
    </location>
</feature>
<evidence type="ECO:0000256" key="2">
    <source>
        <dbReference type="ARBA" id="ARBA00022737"/>
    </source>
</evidence>
<dbReference type="PROSITE" id="PS51473">
    <property type="entry name" value="GNK2"/>
    <property type="match status" value="1"/>
</dbReference>
<feature type="region of interest" description="Disordered" evidence="3">
    <location>
        <begin position="288"/>
        <end position="328"/>
    </location>
</feature>
<dbReference type="Pfam" id="PF01657">
    <property type="entry name" value="Stress-antifung"/>
    <property type="match status" value="1"/>
</dbReference>
<dbReference type="OrthoDB" id="686704at2759"/>
<dbReference type="STRING" id="888268.A0A1E5WM88"/>
<organism evidence="6 7">
    <name type="scientific">Dichanthelium oligosanthes</name>
    <dbReference type="NCBI Taxonomy" id="888268"/>
    <lineage>
        <taxon>Eukaryota</taxon>
        <taxon>Viridiplantae</taxon>
        <taxon>Streptophyta</taxon>
        <taxon>Embryophyta</taxon>
        <taxon>Tracheophyta</taxon>
        <taxon>Spermatophyta</taxon>
        <taxon>Magnoliopsida</taxon>
        <taxon>Liliopsida</taxon>
        <taxon>Poales</taxon>
        <taxon>Poaceae</taxon>
        <taxon>PACMAD clade</taxon>
        <taxon>Panicoideae</taxon>
        <taxon>Panicodae</taxon>
        <taxon>Paniceae</taxon>
        <taxon>Dichantheliinae</taxon>
        <taxon>Dichanthelium</taxon>
    </lineage>
</organism>
<comment type="caution">
    <text evidence="6">The sequence shown here is derived from an EMBL/GenBank/DDBJ whole genome shotgun (WGS) entry which is preliminary data.</text>
</comment>
<sequence length="328" mass="33647">MLLLLVAATVIANPGVAFAGESTSRHLPHLLDCTPAPTPSRNDSAFRANLAAALAVVTSGVAPEGSATVQSSSPDHRVFVRGICLSSSAGACPACLAAAAADLTSGCGASRRAGVWRDACFLAYADTDASTAREDAFRGWFNAGSDTTPALGDGECLLGTAARCIRCFDDALRAAPALGWLWRLRGGEVVVVSYTCYRRIKISVSPGGQTPHMGQPRLAMLLPFLFLVATARLGVALQEDTTRGDHRSPLLDCAPAPARSKNDDSVFRANLASALGALPSAAAAAPNGFATTRSGRAPATVPSRGASASARTPRRTPAARACPPPPGT</sequence>
<evidence type="ECO:0000256" key="4">
    <source>
        <dbReference type="SAM" id="SignalP"/>
    </source>
</evidence>
<feature type="compositionally biased region" description="Low complexity" evidence="3">
    <location>
        <begin position="302"/>
        <end position="321"/>
    </location>
</feature>
<feature type="compositionally biased region" description="Basic and acidic residues" evidence="3">
    <location>
        <begin position="240"/>
        <end position="249"/>
    </location>
</feature>
<feature type="signal peptide" evidence="4">
    <location>
        <begin position="1"/>
        <end position="19"/>
    </location>
</feature>
<dbReference type="EMBL" id="LWDX02001652">
    <property type="protein sequence ID" value="OEL38478.1"/>
    <property type="molecule type" value="Genomic_DNA"/>
</dbReference>
<dbReference type="PANTHER" id="PTHR32099">
    <property type="entry name" value="CYSTEINE-RICH REPEAT SECRETORY PROTEIN"/>
    <property type="match status" value="1"/>
</dbReference>
<reference evidence="6 7" key="1">
    <citation type="submission" date="2016-09" db="EMBL/GenBank/DDBJ databases">
        <title>The draft genome of Dichanthelium oligosanthes: A C3 panicoid grass species.</title>
        <authorList>
            <person name="Studer A.J."/>
            <person name="Schnable J.C."/>
            <person name="Brutnell T.P."/>
        </authorList>
    </citation>
    <scope>NUCLEOTIDE SEQUENCE [LARGE SCALE GENOMIC DNA]</scope>
    <source>
        <strain evidence="7">cv. Kellogg 1175</strain>
        <tissue evidence="6">Leaf</tissue>
    </source>
</reference>
<protein>
    <recommendedName>
        <fullName evidence="5">Gnk2-homologous domain-containing protein</fullName>
    </recommendedName>
</protein>
<dbReference type="Proteomes" id="UP000095767">
    <property type="component" value="Unassembled WGS sequence"/>
</dbReference>
<proteinExistence type="predicted"/>
<evidence type="ECO:0000256" key="1">
    <source>
        <dbReference type="ARBA" id="ARBA00022729"/>
    </source>
</evidence>